<gene>
    <name evidence="2" type="ORF">QBC33DRAFT_124783</name>
</gene>
<feature type="transmembrane region" description="Helical" evidence="1">
    <location>
        <begin position="44"/>
        <end position="76"/>
    </location>
</feature>
<evidence type="ECO:0000313" key="2">
    <source>
        <dbReference type="EMBL" id="KAK1765601.1"/>
    </source>
</evidence>
<comment type="caution">
    <text evidence="2">The sequence shown here is derived from an EMBL/GenBank/DDBJ whole genome shotgun (WGS) entry which is preliminary data.</text>
</comment>
<dbReference type="Proteomes" id="UP001244011">
    <property type="component" value="Unassembled WGS sequence"/>
</dbReference>
<evidence type="ECO:0008006" key="4">
    <source>
        <dbReference type="Google" id="ProtNLM"/>
    </source>
</evidence>
<reference evidence="2" key="1">
    <citation type="submission" date="2023-06" db="EMBL/GenBank/DDBJ databases">
        <title>Genome-scale phylogeny and comparative genomics of the fungal order Sordariales.</title>
        <authorList>
            <consortium name="Lawrence Berkeley National Laboratory"/>
            <person name="Hensen N."/>
            <person name="Bonometti L."/>
            <person name="Westerberg I."/>
            <person name="Brannstrom I.O."/>
            <person name="Guillou S."/>
            <person name="Cros-Aarteil S."/>
            <person name="Calhoun S."/>
            <person name="Haridas S."/>
            <person name="Kuo A."/>
            <person name="Mondo S."/>
            <person name="Pangilinan J."/>
            <person name="Riley R."/>
            <person name="Labutti K."/>
            <person name="Andreopoulos B."/>
            <person name="Lipzen A."/>
            <person name="Chen C."/>
            <person name="Yanf M."/>
            <person name="Daum C."/>
            <person name="Ng V."/>
            <person name="Clum A."/>
            <person name="Steindorff A."/>
            <person name="Ohm R."/>
            <person name="Martin F."/>
            <person name="Silar P."/>
            <person name="Natvig D."/>
            <person name="Lalanne C."/>
            <person name="Gautier V."/>
            <person name="Ament-Velasquez S.L."/>
            <person name="Kruys A."/>
            <person name="Hutchinson M.I."/>
            <person name="Powell A.J."/>
            <person name="Barry K."/>
            <person name="Miller A.N."/>
            <person name="Grigoriev I.V."/>
            <person name="Debuchy R."/>
            <person name="Gladieux P."/>
            <person name="Thoren M.H."/>
            <person name="Johannesson H."/>
        </authorList>
    </citation>
    <scope>NUCLEOTIDE SEQUENCE</scope>
    <source>
        <strain evidence="2">8032-3</strain>
    </source>
</reference>
<dbReference type="PROSITE" id="PS00213">
    <property type="entry name" value="LIPOCALIN"/>
    <property type="match status" value="1"/>
</dbReference>
<feature type="transmembrane region" description="Helical" evidence="1">
    <location>
        <begin position="227"/>
        <end position="246"/>
    </location>
</feature>
<dbReference type="EMBL" id="MU839014">
    <property type="protein sequence ID" value="KAK1765601.1"/>
    <property type="molecule type" value="Genomic_DNA"/>
</dbReference>
<feature type="transmembrane region" description="Helical" evidence="1">
    <location>
        <begin position="196"/>
        <end position="215"/>
    </location>
</feature>
<evidence type="ECO:0000313" key="3">
    <source>
        <dbReference type="Proteomes" id="UP001244011"/>
    </source>
</evidence>
<keyword evidence="1" id="KW-1133">Transmembrane helix</keyword>
<sequence>MSQKACPNGAANSLEWPSQDTAISKMDQCKSQIVGCFDYLKFSLIAIFIGELTSIVCLVILYESWLAFSIFISVAWRSRLDVRKIRGLWFGMVAANSALLLYKGTRIGQDKQQIRTFMFPWAIQFFVAFLCGMVSLQTLDGERGGSASKGESAGKDKSLAVPQKRDLKMCLTRLIPASILLLSLGLAATIGTSSAISANSAVIIYGSFGGFSAYYICRRLNVPDCEVLALVVASGTMAVFTLLNRAGAVSVSRRDGGKPHDAHV</sequence>
<keyword evidence="1" id="KW-0472">Membrane</keyword>
<keyword evidence="1" id="KW-0812">Transmembrane</keyword>
<dbReference type="AlphaFoldDB" id="A0AAJ0BWL4"/>
<feature type="transmembrane region" description="Helical" evidence="1">
    <location>
        <begin position="88"/>
        <end position="105"/>
    </location>
</feature>
<name>A0AAJ0BWL4_9PEZI</name>
<accession>A0AAJ0BWL4</accession>
<protein>
    <recommendedName>
        <fullName evidence="4">Transmembrane protein</fullName>
    </recommendedName>
</protein>
<evidence type="ECO:0000256" key="1">
    <source>
        <dbReference type="SAM" id="Phobius"/>
    </source>
</evidence>
<feature type="transmembrane region" description="Helical" evidence="1">
    <location>
        <begin position="170"/>
        <end position="190"/>
    </location>
</feature>
<dbReference type="GeneID" id="85305199"/>
<keyword evidence="3" id="KW-1185">Reference proteome</keyword>
<organism evidence="2 3">
    <name type="scientific">Phialemonium atrogriseum</name>
    <dbReference type="NCBI Taxonomy" id="1093897"/>
    <lineage>
        <taxon>Eukaryota</taxon>
        <taxon>Fungi</taxon>
        <taxon>Dikarya</taxon>
        <taxon>Ascomycota</taxon>
        <taxon>Pezizomycotina</taxon>
        <taxon>Sordariomycetes</taxon>
        <taxon>Sordariomycetidae</taxon>
        <taxon>Cephalothecales</taxon>
        <taxon>Cephalothecaceae</taxon>
        <taxon>Phialemonium</taxon>
    </lineage>
</organism>
<dbReference type="RefSeq" id="XP_060281814.1">
    <property type="nucleotide sequence ID" value="XM_060422012.1"/>
</dbReference>
<feature type="transmembrane region" description="Helical" evidence="1">
    <location>
        <begin position="117"/>
        <end position="136"/>
    </location>
</feature>
<dbReference type="InterPro" id="IPR022272">
    <property type="entry name" value="Lipocalin_CS"/>
</dbReference>
<proteinExistence type="predicted"/>